<feature type="domain" description="AAA" evidence="9">
    <location>
        <begin position="557"/>
        <end position="686"/>
    </location>
</feature>
<dbReference type="EMBL" id="CP042997">
    <property type="protein sequence ID" value="QEH31696.1"/>
    <property type="molecule type" value="Genomic_DNA"/>
</dbReference>
<evidence type="ECO:0000256" key="1">
    <source>
        <dbReference type="ARBA" id="ARBA00022679"/>
    </source>
</evidence>
<evidence type="ECO:0000256" key="8">
    <source>
        <dbReference type="SAM" id="Phobius"/>
    </source>
</evidence>
<gene>
    <name evidence="10" type="primary">ywqD</name>
    <name evidence="10" type="ORF">OJF2_01610</name>
</gene>
<dbReference type="InterPro" id="IPR050445">
    <property type="entry name" value="Bact_polysacc_biosynth/exp"/>
</dbReference>
<dbReference type="Pfam" id="PF13614">
    <property type="entry name" value="AAA_31"/>
    <property type="match status" value="1"/>
</dbReference>
<dbReference type="Proteomes" id="UP000324233">
    <property type="component" value="Chromosome"/>
</dbReference>
<evidence type="ECO:0000256" key="5">
    <source>
        <dbReference type="ARBA" id="ARBA00023137"/>
    </source>
</evidence>
<keyword evidence="1 10" id="KW-0808">Transferase</keyword>
<reference evidence="10 11" key="1">
    <citation type="submission" date="2019-08" db="EMBL/GenBank/DDBJ databases">
        <title>Deep-cultivation of Planctomycetes and their phenomic and genomic characterization uncovers novel biology.</title>
        <authorList>
            <person name="Wiegand S."/>
            <person name="Jogler M."/>
            <person name="Boedeker C."/>
            <person name="Pinto D."/>
            <person name="Vollmers J."/>
            <person name="Rivas-Marin E."/>
            <person name="Kohn T."/>
            <person name="Peeters S.H."/>
            <person name="Heuer A."/>
            <person name="Rast P."/>
            <person name="Oberbeckmann S."/>
            <person name="Bunk B."/>
            <person name="Jeske O."/>
            <person name="Meyerdierks A."/>
            <person name="Storesund J.E."/>
            <person name="Kallscheuer N."/>
            <person name="Luecker S."/>
            <person name="Lage O.M."/>
            <person name="Pohl T."/>
            <person name="Merkel B.J."/>
            <person name="Hornburger P."/>
            <person name="Mueller R.-W."/>
            <person name="Bruemmer F."/>
            <person name="Labrenz M."/>
            <person name="Spormann A.M."/>
            <person name="Op den Camp H."/>
            <person name="Overmann J."/>
            <person name="Amann R."/>
            <person name="Jetten M.S.M."/>
            <person name="Mascher T."/>
            <person name="Medema M.H."/>
            <person name="Devos D.P."/>
            <person name="Kaster A.-K."/>
            <person name="Ovreas L."/>
            <person name="Rohde M."/>
            <person name="Galperin M.Y."/>
            <person name="Jogler C."/>
        </authorList>
    </citation>
    <scope>NUCLEOTIDE SEQUENCE [LARGE SCALE GENOMIC DNA]</scope>
    <source>
        <strain evidence="10 11">OJF2</strain>
    </source>
</reference>
<keyword evidence="2" id="KW-0547">Nucleotide-binding</keyword>
<sequence length="762" mass="83244">MDGIMPFRGSSPAPGAPAGPAAGAELAPGRQAPLAAGFAHATAHAPVPAFNPAASKGPADYLRAVRRRFWMVLVVAVPMAALSSAWALRQPKIYRAVAEITIDSPEINPMLSALVSKDIGQPEGHSAERYAPNKVVQLQGMALAEKAVTNVLSAKELSSFDDAAQELIVGNLQIKPIGAKTNRYAVTLEGRDPSRTSKLLYALLEAFKNEASSESRDRVAAAADFANDRLKRLREDLRAVEAELIDKLREARIVGPSGRNIFEEQYVNLSARLENEMGRLGELQQQLMIARTMPKPESISPDQQARNQEIAQLTREKKQLVRLLEKARGVQTRKHFNSDPYTKDVANRLEEIMEEIRELKVPEKVELARNPTQMILDHFQGRVEEDRANQQEALARMQDSLPEYQKFLAMQKRRDELAAKVDEMDRNIVSFDILTRSQNDPVRIPPGVAEPTVPVKPSRGLLIGMGLFVSLALGMGLVVLLEHVDHSVKVPEHVTQGLDLCLLGVVPRIRRSALTHRGGHLWASGTPNSLEADAFRNIRAGLLGAADRRGRIVTLLMTSPKAGDGKSTAALNLAATCARAGERTLLLDVDLRRPTLEDVFPPEPDKEGTHFGLVDVLQGTLPWQKTLRHTELPNLDFIPTGDPTGIPIEILGTLELRQLLAALSRHYDRVILDGPAVLGMADCRMLGRMVDASILVVRAGAHPLVTLQRTKTMLELSHVPIAGVVVNGLSEGVEHWSSYGYEDAGFVPSRGRTPALAASATP</sequence>
<dbReference type="SUPFAM" id="SSF52540">
    <property type="entry name" value="P-loop containing nucleoside triphosphate hydrolases"/>
    <property type="match status" value="1"/>
</dbReference>
<feature type="region of interest" description="Disordered" evidence="7">
    <location>
        <begin position="1"/>
        <end position="25"/>
    </location>
</feature>
<evidence type="ECO:0000256" key="6">
    <source>
        <dbReference type="SAM" id="Coils"/>
    </source>
</evidence>
<dbReference type="PANTHER" id="PTHR32309">
    <property type="entry name" value="TYROSINE-PROTEIN KINASE"/>
    <property type="match status" value="1"/>
</dbReference>
<feature type="compositionally biased region" description="Low complexity" evidence="7">
    <location>
        <begin position="9"/>
        <end position="25"/>
    </location>
</feature>
<keyword evidence="6" id="KW-0175">Coiled coil</keyword>
<keyword evidence="8" id="KW-0812">Transmembrane</keyword>
<dbReference type="NCBIfam" id="TIGR01007">
    <property type="entry name" value="eps_fam"/>
    <property type="match status" value="1"/>
</dbReference>
<evidence type="ECO:0000256" key="2">
    <source>
        <dbReference type="ARBA" id="ARBA00022741"/>
    </source>
</evidence>
<name>A0A5B9VT69_9BACT</name>
<evidence type="ECO:0000256" key="3">
    <source>
        <dbReference type="ARBA" id="ARBA00022777"/>
    </source>
</evidence>
<keyword evidence="8" id="KW-0472">Membrane</keyword>
<keyword evidence="4" id="KW-0067">ATP-binding</keyword>
<protein>
    <submittedName>
        <fullName evidence="10">Tyrosine-protein kinase YwqD</fullName>
        <ecNumber evidence="10">2.7.10.2</ecNumber>
    </submittedName>
</protein>
<dbReference type="OrthoDB" id="9794577at2"/>
<evidence type="ECO:0000259" key="9">
    <source>
        <dbReference type="Pfam" id="PF13614"/>
    </source>
</evidence>
<dbReference type="Gene3D" id="3.40.50.300">
    <property type="entry name" value="P-loop containing nucleotide triphosphate hydrolases"/>
    <property type="match status" value="1"/>
</dbReference>
<keyword evidence="11" id="KW-1185">Reference proteome</keyword>
<accession>A0A5B9VT69</accession>
<organism evidence="10 11">
    <name type="scientific">Aquisphaera giovannonii</name>
    <dbReference type="NCBI Taxonomy" id="406548"/>
    <lineage>
        <taxon>Bacteria</taxon>
        <taxon>Pseudomonadati</taxon>
        <taxon>Planctomycetota</taxon>
        <taxon>Planctomycetia</taxon>
        <taxon>Isosphaerales</taxon>
        <taxon>Isosphaeraceae</taxon>
        <taxon>Aquisphaera</taxon>
    </lineage>
</organism>
<dbReference type="KEGG" id="agv:OJF2_01610"/>
<feature type="coiled-coil region" evidence="6">
    <location>
        <begin position="216"/>
        <end position="286"/>
    </location>
</feature>
<keyword evidence="3 10" id="KW-0418">Kinase</keyword>
<dbReference type="CDD" id="cd05387">
    <property type="entry name" value="BY-kinase"/>
    <property type="match status" value="1"/>
</dbReference>
<dbReference type="InterPro" id="IPR025669">
    <property type="entry name" value="AAA_dom"/>
</dbReference>
<evidence type="ECO:0000256" key="4">
    <source>
        <dbReference type="ARBA" id="ARBA00022840"/>
    </source>
</evidence>
<dbReference type="InterPro" id="IPR005702">
    <property type="entry name" value="Wzc-like_C"/>
</dbReference>
<feature type="transmembrane region" description="Helical" evidence="8">
    <location>
        <begin position="69"/>
        <end position="88"/>
    </location>
</feature>
<dbReference type="InterPro" id="IPR027417">
    <property type="entry name" value="P-loop_NTPase"/>
</dbReference>
<proteinExistence type="predicted"/>
<evidence type="ECO:0000313" key="10">
    <source>
        <dbReference type="EMBL" id="QEH31696.1"/>
    </source>
</evidence>
<dbReference type="GO" id="GO:0004715">
    <property type="term" value="F:non-membrane spanning protein tyrosine kinase activity"/>
    <property type="evidence" value="ECO:0007669"/>
    <property type="project" value="UniProtKB-EC"/>
</dbReference>
<evidence type="ECO:0000256" key="7">
    <source>
        <dbReference type="SAM" id="MobiDB-lite"/>
    </source>
</evidence>
<dbReference type="PANTHER" id="PTHR32309:SF31">
    <property type="entry name" value="CAPSULAR EXOPOLYSACCHARIDE FAMILY"/>
    <property type="match status" value="1"/>
</dbReference>
<dbReference type="EC" id="2.7.10.2" evidence="10"/>
<keyword evidence="5" id="KW-0829">Tyrosine-protein kinase</keyword>
<dbReference type="AlphaFoldDB" id="A0A5B9VT69"/>
<evidence type="ECO:0000313" key="11">
    <source>
        <dbReference type="Proteomes" id="UP000324233"/>
    </source>
</evidence>
<keyword evidence="8" id="KW-1133">Transmembrane helix</keyword>
<dbReference type="GO" id="GO:0005524">
    <property type="term" value="F:ATP binding"/>
    <property type="evidence" value="ECO:0007669"/>
    <property type="project" value="UniProtKB-KW"/>
</dbReference>